<feature type="non-terminal residue" evidence="1">
    <location>
        <position position="50"/>
    </location>
</feature>
<organism evidence="1 2">
    <name type="scientific">Armillaria borealis</name>
    <dbReference type="NCBI Taxonomy" id="47425"/>
    <lineage>
        <taxon>Eukaryota</taxon>
        <taxon>Fungi</taxon>
        <taxon>Dikarya</taxon>
        <taxon>Basidiomycota</taxon>
        <taxon>Agaricomycotina</taxon>
        <taxon>Agaricomycetes</taxon>
        <taxon>Agaricomycetidae</taxon>
        <taxon>Agaricales</taxon>
        <taxon>Marasmiineae</taxon>
        <taxon>Physalacriaceae</taxon>
        <taxon>Armillaria</taxon>
    </lineage>
</organism>
<reference evidence="1" key="1">
    <citation type="submission" date="2023-06" db="EMBL/GenBank/DDBJ databases">
        <authorList>
            <consortium name="Lawrence Berkeley National Laboratory"/>
            <person name="Ahrendt S."/>
            <person name="Sahu N."/>
            <person name="Indic B."/>
            <person name="Wong-Bajracharya J."/>
            <person name="Merenyi Z."/>
            <person name="Ke H.-M."/>
            <person name="Monk M."/>
            <person name="Kocsube S."/>
            <person name="Drula E."/>
            <person name="Lipzen A."/>
            <person name="Balint B."/>
            <person name="Henrissat B."/>
            <person name="Andreopoulos B."/>
            <person name="Martin F.M."/>
            <person name="Harder C.B."/>
            <person name="Rigling D."/>
            <person name="Ford K.L."/>
            <person name="Foster G.D."/>
            <person name="Pangilinan J."/>
            <person name="Papanicolaou A."/>
            <person name="Barry K."/>
            <person name="LaButti K."/>
            <person name="Viragh M."/>
            <person name="Koriabine M."/>
            <person name="Yan M."/>
            <person name="Riley R."/>
            <person name="Champramary S."/>
            <person name="Plett K.L."/>
            <person name="Tsai I.J."/>
            <person name="Slot J."/>
            <person name="Sipos G."/>
            <person name="Plett J."/>
            <person name="Nagy L.G."/>
            <person name="Grigoriev I.V."/>
        </authorList>
    </citation>
    <scope>NUCLEOTIDE SEQUENCE</scope>
    <source>
        <strain evidence="1">FPL87.14</strain>
    </source>
</reference>
<accession>A0AA39IVM5</accession>
<dbReference type="Proteomes" id="UP001175226">
    <property type="component" value="Unassembled WGS sequence"/>
</dbReference>
<protein>
    <submittedName>
        <fullName evidence="1">Uncharacterized protein</fullName>
    </submittedName>
</protein>
<evidence type="ECO:0000313" key="2">
    <source>
        <dbReference type="Proteomes" id="UP001175226"/>
    </source>
</evidence>
<evidence type="ECO:0000313" key="1">
    <source>
        <dbReference type="EMBL" id="KAK0431316.1"/>
    </source>
</evidence>
<comment type="caution">
    <text evidence="1">The sequence shown here is derived from an EMBL/GenBank/DDBJ whole genome shotgun (WGS) entry which is preliminary data.</text>
</comment>
<dbReference type="EMBL" id="JAUEPT010000117">
    <property type="protein sequence ID" value="KAK0431316.1"/>
    <property type="molecule type" value="Genomic_DNA"/>
</dbReference>
<dbReference type="AlphaFoldDB" id="A0AA39IVM5"/>
<name>A0AA39IVM5_9AGAR</name>
<proteinExistence type="predicted"/>
<keyword evidence="2" id="KW-1185">Reference proteome</keyword>
<gene>
    <name evidence="1" type="ORF">EV421DRAFT_1696859</name>
</gene>
<feature type="non-terminal residue" evidence="1">
    <location>
        <position position="1"/>
    </location>
</feature>
<sequence length="50" mass="5684">GQGTHFVLAATEHLHRKVARLTGRICRLEDALLMTHVQFSDILHPLLHDD</sequence>